<keyword evidence="5 8" id="KW-1133">Transmembrane helix</keyword>
<dbReference type="InterPro" id="IPR032675">
    <property type="entry name" value="LRR_dom_sf"/>
</dbReference>
<dbReference type="AlphaFoldDB" id="A0AAV6KUE6"/>
<dbReference type="InterPro" id="IPR023268">
    <property type="entry name" value="RCMT_RsmB-rel_pln"/>
</dbReference>
<accession>A0AAV6KUE6</accession>
<keyword evidence="4" id="KW-0677">Repeat</keyword>
<dbReference type="InterPro" id="IPR001611">
    <property type="entry name" value="Leu-rich_rpt"/>
</dbReference>
<dbReference type="Pfam" id="PF00560">
    <property type="entry name" value="LRR_1"/>
    <property type="match status" value="2"/>
</dbReference>
<keyword evidence="10" id="KW-1185">Reference proteome</keyword>
<evidence type="ECO:0000256" key="8">
    <source>
        <dbReference type="SAM" id="Phobius"/>
    </source>
</evidence>
<organism evidence="9 10">
    <name type="scientific">Rhododendron griersonianum</name>
    <dbReference type="NCBI Taxonomy" id="479676"/>
    <lineage>
        <taxon>Eukaryota</taxon>
        <taxon>Viridiplantae</taxon>
        <taxon>Streptophyta</taxon>
        <taxon>Embryophyta</taxon>
        <taxon>Tracheophyta</taxon>
        <taxon>Spermatophyta</taxon>
        <taxon>Magnoliopsida</taxon>
        <taxon>eudicotyledons</taxon>
        <taxon>Gunneridae</taxon>
        <taxon>Pentapetalae</taxon>
        <taxon>asterids</taxon>
        <taxon>Ericales</taxon>
        <taxon>Ericaceae</taxon>
        <taxon>Ericoideae</taxon>
        <taxon>Rhodoreae</taxon>
        <taxon>Rhododendron</taxon>
    </lineage>
</organism>
<dbReference type="EMBL" id="JACTNZ010000003">
    <property type="protein sequence ID" value="KAG5555729.1"/>
    <property type="molecule type" value="Genomic_DNA"/>
</dbReference>
<dbReference type="GO" id="GO:0016020">
    <property type="term" value="C:membrane"/>
    <property type="evidence" value="ECO:0007669"/>
    <property type="project" value="UniProtKB-SubCell"/>
</dbReference>
<comment type="subcellular location">
    <subcellularLocation>
        <location evidence="1">Membrane</location>
    </subcellularLocation>
</comment>
<dbReference type="InterPro" id="IPR051809">
    <property type="entry name" value="Plant_receptor-like_S/T_kinase"/>
</dbReference>
<evidence type="ECO:0000256" key="7">
    <source>
        <dbReference type="SAM" id="MobiDB-lite"/>
    </source>
</evidence>
<keyword evidence="3 8" id="KW-0812">Transmembrane</keyword>
<feature type="transmembrane region" description="Helical" evidence="8">
    <location>
        <begin position="101"/>
        <end position="121"/>
    </location>
</feature>
<gene>
    <name evidence="9" type="ORF">RHGRI_006392</name>
</gene>
<evidence type="ECO:0000256" key="6">
    <source>
        <dbReference type="ARBA" id="ARBA00023136"/>
    </source>
</evidence>
<dbReference type="PRINTS" id="PR02009">
    <property type="entry name" value="RCMTFMUVIRPL"/>
</dbReference>
<evidence type="ECO:0000256" key="1">
    <source>
        <dbReference type="ARBA" id="ARBA00004370"/>
    </source>
</evidence>
<feature type="region of interest" description="Disordered" evidence="7">
    <location>
        <begin position="216"/>
        <end position="278"/>
    </location>
</feature>
<sequence length="278" mass="30710">MQGNSFGGNIPPLSGLKNIQFLDLSHNHLSGQIPQYLAMLSSLLSLNLSFNNLEGEVPVEGVFRSPSAIHVSGNKKLCGGIQELKLQPCPIQSPEKPKKSASLTLILVLTIVASWLALMVLPAHRTKKLNLEVSPHRAELGGALADLLNENRKGYGDNEMGYVERTLGFRTWILDDRDLRLLSDGHLSPGITLEPRCGPAPVKLVTPEKHRNFVKGVLENRHGKASSKESSATDMDPEVLESSPRMQRKRKREEPSIPSEEDSTVESRFREQGMKLVK</sequence>
<proteinExistence type="predicted"/>
<keyword evidence="6 8" id="KW-0472">Membrane</keyword>
<evidence type="ECO:0000313" key="9">
    <source>
        <dbReference type="EMBL" id="KAG5555729.1"/>
    </source>
</evidence>
<comment type="caution">
    <text evidence="9">The sequence shown here is derived from an EMBL/GenBank/DDBJ whole genome shotgun (WGS) entry which is preliminary data.</text>
</comment>
<dbReference type="Gene3D" id="3.80.10.10">
    <property type="entry name" value="Ribonuclease Inhibitor"/>
    <property type="match status" value="1"/>
</dbReference>
<dbReference type="PANTHER" id="PTHR27008">
    <property type="entry name" value="OS04G0122200 PROTEIN"/>
    <property type="match status" value="1"/>
</dbReference>
<evidence type="ECO:0000256" key="2">
    <source>
        <dbReference type="ARBA" id="ARBA00022614"/>
    </source>
</evidence>
<evidence type="ECO:0000256" key="5">
    <source>
        <dbReference type="ARBA" id="ARBA00022989"/>
    </source>
</evidence>
<keyword evidence="2" id="KW-0433">Leucine-rich repeat</keyword>
<evidence type="ECO:0000313" key="10">
    <source>
        <dbReference type="Proteomes" id="UP000823749"/>
    </source>
</evidence>
<reference evidence="9" key="1">
    <citation type="submission" date="2020-08" db="EMBL/GenBank/DDBJ databases">
        <title>Plant Genome Project.</title>
        <authorList>
            <person name="Zhang R.-G."/>
        </authorList>
    </citation>
    <scope>NUCLEOTIDE SEQUENCE</scope>
    <source>
        <strain evidence="9">WSP0</strain>
        <tissue evidence="9">Leaf</tissue>
    </source>
</reference>
<name>A0AAV6KUE6_9ERIC</name>
<feature type="compositionally biased region" description="Basic and acidic residues" evidence="7">
    <location>
        <begin position="265"/>
        <end position="278"/>
    </location>
</feature>
<dbReference type="Proteomes" id="UP000823749">
    <property type="component" value="Chromosome 3"/>
</dbReference>
<evidence type="ECO:0000256" key="4">
    <source>
        <dbReference type="ARBA" id="ARBA00022737"/>
    </source>
</evidence>
<evidence type="ECO:0000256" key="3">
    <source>
        <dbReference type="ARBA" id="ARBA00022692"/>
    </source>
</evidence>
<protein>
    <submittedName>
        <fullName evidence="9">Uncharacterized protein</fullName>
    </submittedName>
</protein>
<dbReference type="PANTHER" id="PTHR27008:SF499">
    <property type="entry name" value="OS06G0581500 PROTEIN"/>
    <property type="match status" value="1"/>
</dbReference>
<dbReference type="PRINTS" id="PR00019">
    <property type="entry name" value="LEURICHRPT"/>
</dbReference>
<dbReference type="SUPFAM" id="SSF52058">
    <property type="entry name" value="L domain-like"/>
    <property type="match status" value="1"/>
</dbReference>